<feature type="transmembrane region" description="Helical" evidence="1">
    <location>
        <begin position="214"/>
        <end position="236"/>
    </location>
</feature>
<feature type="transmembrane region" description="Helical" evidence="1">
    <location>
        <begin position="108"/>
        <end position="125"/>
    </location>
</feature>
<feature type="transmembrane region" description="Helical" evidence="1">
    <location>
        <begin position="248"/>
        <end position="265"/>
    </location>
</feature>
<protein>
    <submittedName>
        <fullName evidence="3">Uncharacterized membrane protein YeiB</fullName>
    </submittedName>
</protein>
<organism evidence="3 4">
    <name type="scientific">Pseudonocardia ammonioxydans</name>
    <dbReference type="NCBI Taxonomy" id="260086"/>
    <lineage>
        <taxon>Bacteria</taxon>
        <taxon>Bacillati</taxon>
        <taxon>Actinomycetota</taxon>
        <taxon>Actinomycetes</taxon>
        <taxon>Pseudonocardiales</taxon>
        <taxon>Pseudonocardiaceae</taxon>
        <taxon>Pseudonocardia</taxon>
    </lineage>
</organism>
<feature type="domain" description="DUF418" evidence="2">
    <location>
        <begin position="180"/>
        <end position="313"/>
    </location>
</feature>
<accession>A0A1I5H3Y8</accession>
<evidence type="ECO:0000256" key="1">
    <source>
        <dbReference type="SAM" id="Phobius"/>
    </source>
</evidence>
<dbReference type="Pfam" id="PF04235">
    <property type="entry name" value="DUF418"/>
    <property type="match status" value="1"/>
</dbReference>
<dbReference type="PANTHER" id="PTHR30590:SF2">
    <property type="entry name" value="INNER MEMBRANE PROTEIN"/>
    <property type="match status" value="1"/>
</dbReference>
<reference evidence="3 4" key="1">
    <citation type="submission" date="2016-10" db="EMBL/GenBank/DDBJ databases">
        <authorList>
            <person name="de Groot N.N."/>
        </authorList>
    </citation>
    <scope>NUCLEOTIDE SEQUENCE [LARGE SCALE GENOMIC DNA]</scope>
    <source>
        <strain evidence="3 4">CGMCC 4.1877</strain>
    </source>
</reference>
<evidence type="ECO:0000259" key="2">
    <source>
        <dbReference type="Pfam" id="PF04235"/>
    </source>
</evidence>
<feature type="transmembrane region" description="Helical" evidence="1">
    <location>
        <begin position="5"/>
        <end position="24"/>
    </location>
</feature>
<keyword evidence="4" id="KW-1185">Reference proteome</keyword>
<feature type="transmembrane region" description="Helical" evidence="1">
    <location>
        <begin position="55"/>
        <end position="74"/>
    </location>
</feature>
<dbReference type="RefSeq" id="WP_093355038.1">
    <property type="nucleotide sequence ID" value="NZ_FOUY01000056.1"/>
</dbReference>
<dbReference type="AlphaFoldDB" id="A0A1I5H3Y8"/>
<keyword evidence="1" id="KW-0472">Membrane</keyword>
<sequence length="328" mass="34296">MRSRLLVLDVLRGVAIAGILLVNVPDMTRLGVDTAATDDGGTARTVLDLLVQTRFVPIFEVLFGVGMYLVISSARARGVSPWPPMLLRLGALLGVGLLHQFVYPGEVLTLYAIIGLVLLPVVVLVPRWLQLAAGLVLTVAVVAVAGSSTLQTPGLFLLGAAGAAYGVPALLERAGRPVWWVFGTVLVVAAFALYRQVLEPGDPRFSTAGGQAGAVLAVVYVTGVALLLAGPARPVLAAVFEPLGRMALSNYVGASLVVVPAGHLLGLAGRTDLGPCLLLAGAVLVLQSVASRAWLARFRYGPLEWGWRAVTWRSVPALRLPERVGAGA</sequence>
<evidence type="ECO:0000313" key="4">
    <source>
        <dbReference type="Proteomes" id="UP000199614"/>
    </source>
</evidence>
<keyword evidence="1" id="KW-1133">Transmembrane helix</keyword>
<dbReference type="InterPro" id="IPR007349">
    <property type="entry name" value="DUF418"/>
</dbReference>
<dbReference type="STRING" id="260086.SAMN05216207_105626"/>
<gene>
    <name evidence="3" type="ORF">SAMN05216207_105626</name>
</gene>
<dbReference type="InterPro" id="IPR052529">
    <property type="entry name" value="Bact_Transport_Assoc"/>
</dbReference>
<proteinExistence type="predicted"/>
<feature type="transmembrane region" description="Helical" evidence="1">
    <location>
        <begin position="178"/>
        <end position="194"/>
    </location>
</feature>
<feature type="transmembrane region" description="Helical" evidence="1">
    <location>
        <begin position="277"/>
        <end position="295"/>
    </location>
</feature>
<dbReference type="EMBL" id="FOUY01000056">
    <property type="protein sequence ID" value="SFO42746.1"/>
    <property type="molecule type" value="Genomic_DNA"/>
</dbReference>
<dbReference type="Proteomes" id="UP000199614">
    <property type="component" value="Unassembled WGS sequence"/>
</dbReference>
<evidence type="ECO:0000313" key="3">
    <source>
        <dbReference type="EMBL" id="SFO42746.1"/>
    </source>
</evidence>
<name>A0A1I5H3Y8_PSUAM</name>
<feature type="transmembrane region" description="Helical" evidence="1">
    <location>
        <begin position="86"/>
        <end position="102"/>
    </location>
</feature>
<keyword evidence="1" id="KW-0812">Transmembrane</keyword>
<feature type="transmembrane region" description="Helical" evidence="1">
    <location>
        <begin position="132"/>
        <end position="148"/>
    </location>
</feature>
<dbReference type="PANTHER" id="PTHR30590">
    <property type="entry name" value="INNER MEMBRANE PROTEIN"/>
    <property type="match status" value="1"/>
</dbReference>
<dbReference type="OrthoDB" id="9807744at2"/>